<gene>
    <name evidence="2" type="ORF">VNI00_018010</name>
</gene>
<sequence>MFDVPPSGHNQCKDSLLSNAETTPQAPTITPSIIINMPESIGAAYSRNYANSDYNRSPSQPTHPLSDGISPFDEVWPSLEDFLRSCHEKDCHSRDYTAFLTKLTENDECLCYP</sequence>
<feature type="region of interest" description="Disordered" evidence="1">
    <location>
        <begin position="49"/>
        <end position="69"/>
    </location>
</feature>
<comment type="caution">
    <text evidence="2">The sequence shown here is derived from an EMBL/GenBank/DDBJ whole genome shotgun (WGS) entry which is preliminary data.</text>
</comment>
<evidence type="ECO:0000313" key="3">
    <source>
        <dbReference type="Proteomes" id="UP001383192"/>
    </source>
</evidence>
<proteinExistence type="predicted"/>
<feature type="compositionally biased region" description="Polar residues" evidence="1">
    <location>
        <begin position="49"/>
        <end position="63"/>
    </location>
</feature>
<feature type="region of interest" description="Disordered" evidence="1">
    <location>
        <begin position="1"/>
        <end position="30"/>
    </location>
</feature>
<evidence type="ECO:0000313" key="2">
    <source>
        <dbReference type="EMBL" id="KAK7019687.1"/>
    </source>
</evidence>
<evidence type="ECO:0000256" key="1">
    <source>
        <dbReference type="SAM" id="MobiDB-lite"/>
    </source>
</evidence>
<dbReference type="AlphaFoldDB" id="A0AAW0B148"/>
<organism evidence="2 3">
    <name type="scientific">Paramarasmius palmivorus</name>
    <dbReference type="NCBI Taxonomy" id="297713"/>
    <lineage>
        <taxon>Eukaryota</taxon>
        <taxon>Fungi</taxon>
        <taxon>Dikarya</taxon>
        <taxon>Basidiomycota</taxon>
        <taxon>Agaricomycotina</taxon>
        <taxon>Agaricomycetes</taxon>
        <taxon>Agaricomycetidae</taxon>
        <taxon>Agaricales</taxon>
        <taxon>Marasmiineae</taxon>
        <taxon>Marasmiaceae</taxon>
        <taxon>Paramarasmius</taxon>
    </lineage>
</organism>
<name>A0AAW0B148_9AGAR</name>
<feature type="compositionally biased region" description="Polar residues" evidence="1">
    <location>
        <begin position="16"/>
        <end position="30"/>
    </location>
</feature>
<reference evidence="2 3" key="1">
    <citation type="submission" date="2024-01" db="EMBL/GenBank/DDBJ databases">
        <title>A draft genome for a cacao thread blight-causing isolate of Paramarasmius palmivorus.</title>
        <authorList>
            <person name="Baruah I.K."/>
            <person name="Bukari Y."/>
            <person name="Amoako-Attah I."/>
            <person name="Meinhardt L.W."/>
            <person name="Bailey B.A."/>
            <person name="Cohen S.P."/>
        </authorList>
    </citation>
    <scope>NUCLEOTIDE SEQUENCE [LARGE SCALE GENOMIC DNA]</scope>
    <source>
        <strain evidence="2 3">GH-12</strain>
    </source>
</reference>
<keyword evidence="3" id="KW-1185">Reference proteome</keyword>
<dbReference type="EMBL" id="JAYKXP010000204">
    <property type="protein sequence ID" value="KAK7019687.1"/>
    <property type="molecule type" value="Genomic_DNA"/>
</dbReference>
<dbReference type="Proteomes" id="UP001383192">
    <property type="component" value="Unassembled WGS sequence"/>
</dbReference>
<accession>A0AAW0B148</accession>
<protein>
    <submittedName>
        <fullName evidence="2">Uncharacterized protein</fullName>
    </submittedName>
</protein>